<organism evidence="3 4">
    <name type="scientific">Nibrella viscosa</name>
    <dbReference type="NCBI Taxonomy" id="1084524"/>
    <lineage>
        <taxon>Bacteria</taxon>
        <taxon>Pseudomonadati</taxon>
        <taxon>Bacteroidota</taxon>
        <taxon>Cytophagia</taxon>
        <taxon>Cytophagales</taxon>
        <taxon>Spirosomataceae</taxon>
        <taxon>Nibrella</taxon>
    </lineage>
</organism>
<keyword evidence="3" id="KW-0012">Acyltransferase</keyword>
<name>A0ABP8KL64_9BACT</name>
<keyword evidence="3" id="KW-0808">Transferase</keyword>
<dbReference type="Proteomes" id="UP001500936">
    <property type="component" value="Unassembled WGS sequence"/>
</dbReference>
<feature type="transmembrane region" description="Helical" evidence="1">
    <location>
        <begin position="248"/>
        <end position="264"/>
    </location>
</feature>
<reference evidence="4" key="1">
    <citation type="journal article" date="2019" name="Int. J. Syst. Evol. Microbiol.">
        <title>The Global Catalogue of Microorganisms (GCM) 10K type strain sequencing project: providing services to taxonomists for standard genome sequencing and annotation.</title>
        <authorList>
            <consortium name="The Broad Institute Genomics Platform"/>
            <consortium name="The Broad Institute Genome Sequencing Center for Infectious Disease"/>
            <person name="Wu L."/>
            <person name="Ma J."/>
        </authorList>
    </citation>
    <scope>NUCLEOTIDE SEQUENCE [LARGE SCALE GENOMIC DNA]</scope>
    <source>
        <strain evidence="4">JCM 17925</strain>
    </source>
</reference>
<protein>
    <submittedName>
        <fullName evidence="3">Acyltransferase</fullName>
    </submittedName>
</protein>
<keyword evidence="1" id="KW-1133">Transmembrane helix</keyword>
<feature type="transmembrane region" description="Helical" evidence="1">
    <location>
        <begin position="173"/>
        <end position="189"/>
    </location>
</feature>
<feature type="transmembrane region" description="Helical" evidence="1">
    <location>
        <begin position="218"/>
        <end position="236"/>
    </location>
</feature>
<dbReference type="RefSeq" id="WP_345268870.1">
    <property type="nucleotide sequence ID" value="NZ_BAABHB010000006.1"/>
</dbReference>
<evidence type="ECO:0000313" key="4">
    <source>
        <dbReference type="Proteomes" id="UP001500936"/>
    </source>
</evidence>
<dbReference type="InterPro" id="IPR002656">
    <property type="entry name" value="Acyl_transf_3_dom"/>
</dbReference>
<comment type="caution">
    <text evidence="3">The sequence shown here is derived from an EMBL/GenBank/DDBJ whole genome shotgun (WGS) entry which is preliminary data.</text>
</comment>
<keyword evidence="4" id="KW-1185">Reference proteome</keyword>
<accession>A0ABP8KL64</accession>
<feature type="transmembrane region" description="Helical" evidence="1">
    <location>
        <begin position="270"/>
        <end position="287"/>
    </location>
</feature>
<feature type="transmembrane region" description="Helical" evidence="1">
    <location>
        <begin position="87"/>
        <end position="105"/>
    </location>
</feature>
<evidence type="ECO:0000313" key="3">
    <source>
        <dbReference type="EMBL" id="GAA4409275.1"/>
    </source>
</evidence>
<feature type="transmembrane region" description="Helical" evidence="1">
    <location>
        <begin position="45"/>
        <end position="66"/>
    </location>
</feature>
<dbReference type="EMBL" id="BAABHB010000006">
    <property type="protein sequence ID" value="GAA4409275.1"/>
    <property type="molecule type" value="Genomic_DNA"/>
</dbReference>
<feature type="transmembrane region" description="Helical" evidence="1">
    <location>
        <begin position="145"/>
        <end position="166"/>
    </location>
</feature>
<dbReference type="PANTHER" id="PTHR23028">
    <property type="entry name" value="ACETYLTRANSFERASE"/>
    <property type="match status" value="1"/>
</dbReference>
<sequence length="385" mass="43858">MSRPYLITLTPLRGIAALLVVVFHFNMLVMPVIDPAVTQLHRRWYLLVDFFFILSGFIITYVYGSWFEERVAGGVFRRYMAARFARIYPMHLVTLLWIIGLYSLIKAYGITLKPQDQVVFDTSAIPMHVLMVQGFNTVRSGTWNLPSWSIGSEWLLYLVFPGLMIGFRRLSSVGRYALLLVVAALYVYLEQSVRPGAPLKPWLWRLPDTIDDITFPKSFLRCLAGFLLGMVTHHAYTRAWGRQWIGRSRTFAVLGICLIVSYHLLVPDTITIWFFPLLILSASFNNGRIAGYLQTRPLQRLGDWSYSIYMVHIPILFSFLAVQLINAPAQPAPAKPVEYGLVGPIVCLVYVMLVLLVSSVTYRFVEVPARNYLNAKLKSRPLAVA</sequence>
<evidence type="ECO:0000256" key="1">
    <source>
        <dbReference type="SAM" id="Phobius"/>
    </source>
</evidence>
<dbReference type="Pfam" id="PF01757">
    <property type="entry name" value="Acyl_transf_3"/>
    <property type="match status" value="1"/>
</dbReference>
<feature type="domain" description="Acyltransferase 3" evidence="2">
    <location>
        <begin position="12"/>
        <end position="362"/>
    </location>
</feature>
<evidence type="ECO:0000259" key="2">
    <source>
        <dbReference type="Pfam" id="PF01757"/>
    </source>
</evidence>
<dbReference type="InterPro" id="IPR050879">
    <property type="entry name" value="Acyltransferase_3"/>
</dbReference>
<gene>
    <name evidence="3" type="ORF">GCM10023187_32320</name>
</gene>
<feature type="transmembrane region" description="Helical" evidence="1">
    <location>
        <begin position="308"/>
        <end position="329"/>
    </location>
</feature>
<proteinExistence type="predicted"/>
<keyword evidence="1" id="KW-0472">Membrane</keyword>
<feature type="transmembrane region" description="Helical" evidence="1">
    <location>
        <begin position="341"/>
        <end position="365"/>
    </location>
</feature>
<dbReference type="GO" id="GO:0016746">
    <property type="term" value="F:acyltransferase activity"/>
    <property type="evidence" value="ECO:0007669"/>
    <property type="project" value="UniProtKB-KW"/>
</dbReference>
<keyword evidence="1" id="KW-0812">Transmembrane</keyword>
<feature type="transmembrane region" description="Helical" evidence="1">
    <location>
        <begin position="12"/>
        <end position="33"/>
    </location>
</feature>